<protein>
    <submittedName>
        <fullName evidence="1">Uncharacterized protein</fullName>
    </submittedName>
</protein>
<organism evidence="1 2">
    <name type="scientific">Snodgrassella alvi</name>
    <dbReference type="NCBI Taxonomy" id="1196083"/>
    <lineage>
        <taxon>Bacteria</taxon>
        <taxon>Pseudomonadati</taxon>
        <taxon>Pseudomonadota</taxon>
        <taxon>Betaproteobacteria</taxon>
        <taxon>Neisseriales</taxon>
        <taxon>Neisseriaceae</taxon>
        <taxon>Snodgrassella</taxon>
    </lineage>
</organism>
<sequence>MIKQEILSKLANKEDLTQEEIGFMVYEFKEVHDSIIEADPDGILRSFVFEVGDDLYYEVTCLESNTDGSKKFESQPRRVKKETEPVESFVRCED</sequence>
<accession>A0ABD7Z193</accession>
<gene>
    <name evidence="1" type="ORF">RAM05_10720</name>
</gene>
<dbReference type="GeneID" id="32536411"/>
<dbReference type="Proteomes" id="UP001229773">
    <property type="component" value="Chromosome"/>
</dbReference>
<evidence type="ECO:0000313" key="1">
    <source>
        <dbReference type="EMBL" id="WLS98296.1"/>
    </source>
</evidence>
<dbReference type="RefSeq" id="WP_025331395.1">
    <property type="nucleotide sequence ID" value="NZ_CP132375.1"/>
</dbReference>
<evidence type="ECO:0000313" key="2">
    <source>
        <dbReference type="Proteomes" id="UP001229773"/>
    </source>
</evidence>
<reference evidence="1 2" key="1">
    <citation type="submission" date="2023-08" db="EMBL/GenBank/DDBJ databases">
        <title>Complete genome sequences of 12 bacterial strains from the honey bee gut, resolved with long-read nanopore sequencing.</title>
        <authorList>
            <person name="Kwong W.K."/>
            <person name="Acheampong S."/>
            <person name="Polat M.F."/>
        </authorList>
    </citation>
    <scope>NUCLEOTIDE SEQUENCE [LARGE SCALE GENOMIC DNA]</scope>
    <source>
        <strain evidence="2">wkB9</strain>
    </source>
</reference>
<dbReference type="AlphaFoldDB" id="A0ABD7Z193"/>
<name>A0ABD7Z193_9NEIS</name>
<proteinExistence type="predicted"/>
<dbReference type="EMBL" id="CP132375">
    <property type="protein sequence ID" value="WLS98296.1"/>
    <property type="molecule type" value="Genomic_DNA"/>
</dbReference>